<dbReference type="InterPro" id="IPR008979">
    <property type="entry name" value="Galactose-bd-like_sf"/>
</dbReference>
<gene>
    <name evidence="10" type="ORF">COCNU_14G009830</name>
</gene>
<sequence length="997" mass="111491">MASSAQLRLMSDLKAMRNEPKSLGLFSSADVFQIHHYKKRLLLHFYGIFHERLVLDGVESQQNGRDDAFIMMARFVWMQGHPVTMFVLFQLQPSMTFKPIITVPNDKDLLLFKLVPNVESAIKIPSSIEVTCGDLMYRVEVDIKSISPALPPPSDLNFFQYQEDVDIYHSDFGEDLPPSSLVQQSLHEIAPDPNQPHGRPSRTFRGAYVANRHFTPTRASISSPPPTDLTREVSLCLGAGVFGIASLVPSESRGRLNVESVKSDESQVAETQEANTRCIGDGDENIILNPQFDDGLSNWSGRGCKLALHDSMGDGKILPLSGKSFASATERTQNWNGLQQEITGRVQRKLAYEVTAVVRIFGNATTATVRATLWVQAANGREQYIGIAKLQATDKDWMQLQGKFLLNGVASKAIIFIEGPPAGTDILLDSLVVKHAEKIPPSTPPDFENVLYGVNIIGNSSLSDGLNGWFPFGSCTLNIANGSPHLIPPMAKDSLGPREPLSGRYILATNRTQSWMGPSQTITDKLELYLTYQVSAWVRVGSQRNGPQNINVTLAVDSQYVNGGQVKANDDRWYEIGGSFRIEKKPSRVIVYVQGPSSGIDLMVSGLQIFPVDRKARFKHLKKQTDVVRKRDVVLKVTGSDTDIPWGAFVKVKQIQNNFPLGSCINRTNIDNDDFVDFFVKNFNWSVFGNELKWYWTEPQQGNLNYTDADELLDLCEKNGIEARGHCIFWAVDSVVQSWIKSLNKNDLMTAVQNRLNGLLTRYKGRFRHYDVNNEMLHGSFYQDRLGKDIRAYMFKTANQLDPSATLFVNDYHVEDGTDTRASPEMYIEQILGLQDQGAPVGGIGIQGHIDYPVGPIVCSALDKLGILGLPIWFTELDVSSDNEYVRADDLEVMLREAYAHPAVEGIMLWGFWELFVRYNGHLVNAEGDVNEAGRRYLALNQEWLSTSHGHIDEQGEFKFRGFHGTYNVEIITLTKKFSQTFTVDKGDSSLLLNINL</sequence>
<keyword evidence="3" id="KW-0677">Repeat</keyword>
<proteinExistence type="inferred from homology"/>
<evidence type="ECO:0000259" key="9">
    <source>
        <dbReference type="PROSITE" id="PS51760"/>
    </source>
</evidence>
<evidence type="ECO:0000256" key="7">
    <source>
        <dbReference type="ARBA" id="ARBA00023326"/>
    </source>
</evidence>
<feature type="active site" description="Nucleophile" evidence="8">
    <location>
        <position position="876"/>
    </location>
</feature>
<dbReference type="GO" id="GO:0045493">
    <property type="term" value="P:xylan catabolic process"/>
    <property type="evidence" value="ECO:0007669"/>
    <property type="project" value="UniProtKB-KW"/>
</dbReference>
<dbReference type="FunFam" id="3.20.20.80:FF:000104">
    <property type="entry name" value="Endo-1,4-beta-xylanase A"/>
    <property type="match status" value="1"/>
</dbReference>
<dbReference type="Gene3D" id="3.20.20.80">
    <property type="entry name" value="Glycosidases"/>
    <property type="match status" value="1"/>
</dbReference>
<dbReference type="Proteomes" id="UP000797356">
    <property type="component" value="Chromosome 14"/>
</dbReference>
<keyword evidence="7" id="KW-0624">Polysaccharide degradation</keyword>
<keyword evidence="2" id="KW-0858">Xylan degradation</keyword>
<dbReference type="EMBL" id="CM017885">
    <property type="protein sequence ID" value="KAG1368515.1"/>
    <property type="molecule type" value="Genomic_DNA"/>
</dbReference>
<dbReference type="GO" id="GO:0031176">
    <property type="term" value="F:endo-1,4-beta-xylanase activity"/>
    <property type="evidence" value="ECO:0007669"/>
    <property type="project" value="UniProtKB-ARBA"/>
</dbReference>
<name>A0A8K0NDD0_COCNU</name>
<dbReference type="InterPro" id="IPR003305">
    <property type="entry name" value="CenC_carb-bd"/>
</dbReference>
<dbReference type="FunFam" id="2.60.120.260:FF:000103">
    <property type="entry name" value="Glycosyl hydrolase family 10 protein"/>
    <property type="match status" value="1"/>
</dbReference>
<evidence type="ECO:0000256" key="5">
    <source>
        <dbReference type="ARBA" id="ARBA00023277"/>
    </source>
</evidence>
<reference evidence="10" key="1">
    <citation type="journal article" date="2017" name="Gigascience">
        <title>The genome draft of coconut (Cocos nucifera).</title>
        <authorList>
            <person name="Xiao Y."/>
            <person name="Xu P."/>
            <person name="Fan H."/>
            <person name="Baudouin L."/>
            <person name="Xia W."/>
            <person name="Bocs S."/>
            <person name="Xu J."/>
            <person name="Li Q."/>
            <person name="Guo A."/>
            <person name="Zhou L."/>
            <person name="Li J."/>
            <person name="Wu Y."/>
            <person name="Ma Z."/>
            <person name="Armero A."/>
            <person name="Issali A.E."/>
            <person name="Liu N."/>
            <person name="Peng M."/>
            <person name="Yang Y."/>
        </authorList>
    </citation>
    <scope>NUCLEOTIDE SEQUENCE</scope>
    <source>
        <tissue evidence="10">Spear leaf of Hainan Tall coconut</tissue>
    </source>
</reference>
<comment type="similarity">
    <text evidence="1">Belongs to the glycosyl hydrolase 10 (cellulase F) family.</text>
</comment>
<dbReference type="InterPro" id="IPR031158">
    <property type="entry name" value="GH10_AS"/>
</dbReference>
<dbReference type="PANTHER" id="PTHR31490">
    <property type="entry name" value="GLYCOSYL HYDROLASE"/>
    <property type="match status" value="1"/>
</dbReference>
<dbReference type="AlphaFoldDB" id="A0A8K0NDD0"/>
<dbReference type="PROSITE" id="PS00591">
    <property type="entry name" value="GH10_1"/>
    <property type="match status" value="1"/>
</dbReference>
<dbReference type="InterPro" id="IPR017853">
    <property type="entry name" value="GH"/>
</dbReference>
<dbReference type="PROSITE" id="PS51760">
    <property type="entry name" value="GH10_2"/>
    <property type="match status" value="1"/>
</dbReference>
<evidence type="ECO:0000256" key="3">
    <source>
        <dbReference type="ARBA" id="ARBA00022737"/>
    </source>
</evidence>
<reference evidence="10" key="2">
    <citation type="submission" date="2019-07" db="EMBL/GenBank/DDBJ databases">
        <authorList>
            <person name="Yang Y."/>
            <person name="Bocs S."/>
            <person name="Baudouin L."/>
        </authorList>
    </citation>
    <scope>NUCLEOTIDE SEQUENCE</scope>
    <source>
        <tissue evidence="10">Spear leaf of Hainan Tall coconut</tissue>
    </source>
</reference>
<evidence type="ECO:0000313" key="10">
    <source>
        <dbReference type="EMBL" id="KAG1368515.1"/>
    </source>
</evidence>
<evidence type="ECO:0000256" key="2">
    <source>
        <dbReference type="ARBA" id="ARBA00022651"/>
    </source>
</evidence>
<dbReference type="SMART" id="SM00633">
    <property type="entry name" value="Glyco_10"/>
    <property type="match status" value="1"/>
</dbReference>
<accession>A0A8K0NDD0</accession>
<organism evidence="10 11">
    <name type="scientific">Cocos nucifera</name>
    <name type="common">Coconut palm</name>
    <dbReference type="NCBI Taxonomy" id="13894"/>
    <lineage>
        <taxon>Eukaryota</taxon>
        <taxon>Viridiplantae</taxon>
        <taxon>Streptophyta</taxon>
        <taxon>Embryophyta</taxon>
        <taxon>Tracheophyta</taxon>
        <taxon>Spermatophyta</taxon>
        <taxon>Magnoliopsida</taxon>
        <taxon>Liliopsida</taxon>
        <taxon>Arecaceae</taxon>
        <taxon>Arecoideae</taxon>
        <taxon>Cocoseae</taxon>
        <taxon>Attaleinae</taxon>
        <taxon>Cocos</taxon>
    </lineage>
</organism>
<dbReference type="InterPro" id="IPR044846">
    <property type="entry name" value="GH10"/>
</dbReference>
<evidence type="ECO:0000256" key="4">
    <source>
        <dbReference type="ARBA" id="ARBA00022801"/>
    </source>
</evidence>
<keyword evidence="6" id="KW-0326">Glycosidase</keyword>
<dbReference type="Pfam" id="PF00331">
    <property type="entry name" value="Glyco_hydro_10"/>
    <property type="match status" value="1"/>
</dbReference>
<dbReference type="PANTHER" id="PTHR31490:SF87">
    <property type="entry name" value="PUTATIVE, EXPRESSED-RELATED"/>
    <property type="match status" value="1"/>
</dbReference>
<dbReference type="InterPro" id="IPR001000">
    <property type="entry name" value="GH10_dom"/>
</dbReference>
<dbReference type="OrthoDB" id="3055998at2759"/>
<dbReference type="Gene3D" id="2.60.120.260">
    <property type="entry name" value="Galactose-binding domain-like"/>
    <property type="match status" value="2"/>
</dbReference>
<protein>
    <submittedName>
        <fullName evidence="10">Putative endo-1,4-beta-xylanase 1</fullName>
    </submittedName>
</protein>
<evidence type="ECO:0000256" key="8">
    <source>
        <dbReference type="PROSITE-ProRule" id="PRU10061"/>
    </source>
</evidence>
<evidence type="ECO:0000256" key="6">
    <source>
        <dbReference type="ARBA" id="ARBA00023295"/>
    </source>
</evidence>
<keyword evidence="5" id="KW-0119">Carbohydrate metabolism</keyword>
<evidence type="ECO:0000313" key="11">
    <source>
        <dbReference type="Proteomes" id="UP000797356"/>
    </source>
</evidence>
<evidence type="ECO:0000256" key="1">
    <source>
        <dbReference type="ARBA" id="ARBA00007495"/>
    </source>
</evidence>
<keyword evidence="11" id="KW-1185">Reference proteome</keyword>
<feature type="domain" description="GH10" evidence="9">
    <location>
        <begin position="646"/>
        <end position="940"/>
    </location>
</feature>
<dbReference type="Pfam" id="PF02018">
    <property type="entry name" value="CBM_4_9"/>
    <property type="match status" value="2"/>
</dbReference>
<comment type="caution">
    <text evidence="10">The sequence shown here is derived from an EMBL/GenBank/DDBJ whole genome shotgun (WGS) entry which is preliminary data.</text>
</comment>
<dbReference type="SUPFAM" id="SSF49785">
    <property type="entry name" value="Galactose-binding domain-like"/>
    <property type="match status" value="2"/>
</dbReference>
<dbReference type="SUPFAM" id="SSF51445">
    <property type="entry name" value="(Trans)glycosidases"/>
    <property type="match status" value="1"/>
</dbReference>
<keyword evidence="4" id="KW-0378">Hydrolase</keyword>